<evidence type="ECO:0000313" key="2">
    <source>
        <dbReference type="EMBL" id="WCF27742.1"/>
    </source>
</evidence>
<dbReference type="SUPFAM" id="SSF47413">
    <property type="entry name" value="lambda repressor-like DNA-binding domains"/>
    <property type="match status" value="1"/>
</dbReference>
<dbReference type="PROSITE" id="PS50943">
    <property type="entry name" value="HTH_CROC1"/>
    <property type="match status" value="1"/>
</dbReference>
<dbReference type="InterPro" id="IPR001387">
    <property type="entry name" value="Cro/C1-type_HTH"/>
</dbReference>
<reference evidence="2" key="1">
    <citation type="journal article" date="2022" name="Phytopathology">
        <title>Complete circularized genome resources of seven strains of Xylella fastidiosa subsp. fastidiosa using hybrid assembly reveals unknown plasmids.</title>
        <authorList>
            <person name="Velasco-Amo M.D.P."/>
            <person name="Arias-Giraldo L.F.F."/>
            <person name="Ecija M.R."/>
            <person name="De La Fuente L."/>
            <person name="Marco-Noales E."/>
            <person name="Moralejo E."/>
            <person name="Navas-Cort J.A."/>
            <person name="Landa B.B."/>
        </authorList>
    </citation>
    <scope>NUCLEOTIDE SEQUENCE</scope>
    <source>
        <strain evidence="2">CFBP8073</strain>
    </source>
</reference>
<organism evidence="2 3">
    <name type="scientific">Xylella fastidiosa subsp. fastidiosa</name>
    <dbReference type="NCBI Taxonomy" id="644356"/>
    <lineage>
        <taxon>Bacteria</taxon>
        <taxon>Pseudomonadati</taxon>
        <taxon>Pseudomonadota</taxon>
        <taxon>Gammaproteobacteria</taxon>
        <taxon>Lysobacterales</taxon>
        <taxon>Lysobacteraceae</taxon>
        <taxon>Xylella</taxon>
    </lineage>
</organism>
<dbReference type="CDD" id="cd00093">
    <property type="entry name" value="HTH_XRE"/>
    <property type="match status" value="1"/>
</dbReference>
<dbReference type="Gene3D" id="1.10.260.40">
    <property type="entry name" value="lambda repressor-like DNA-binding domains"/>
    <property type="match status" value="1"/>
</dbReference>
<dbReference type="Proteomes" id="UP001211513">
    <property type="component" value="Chromosome"/>
</dbReference>
<feature type="domain" description="HTH cro/C1-type" evidence="1">
    <location>
        <begin position="16"/>
        <end position="60"/>
    </location>
</feature>
<sequence>MSKTKPIAMAVEVLGSQKALADLLGVHPALVSQWVTSRRRVAPRHVLTIESATGISRHDLRSDIFGASPAGHRPEASNAAA</sequence>
<name>A0AAJ5QZ22_XYLFS</name>
<dbReference type="InterPro" id="IPR031856">
    <property type="entry name" value="YdaS_toxin-like"/>
</dbReference>
<dbReference type="InterPro" id="IPR010982">
    <property type="entry name" value="Lambda_DNA-bd_dom_sf"/>
</dbReference>
<accession>A0AAJ5QZ22</accession>
<gene>
    <name evidence="2" type="ORF">OK117_08850</name>
</gene>
<evidence type="ECO:0000259" key="1">
    <source>
        <dbReference type="PROSITE" id="PS50943"/>
    </source>
</evidence>
<dbReference type="EMBL" id="CP109886">
    <property type="protein sequence ID" value="WCF27742.1"/>
    <property type="molecule type" value="Genomic_DNA"/>
</dbReference>
<dbReference type="AlphaFoldDB" id="A0AAJ5QZ22"/>
<dbReference type="GO" id="GO:0003677">
    <property type="term" value="F:DNA binding"/>
    <property type="evidence" value="ECO:0007669"/>
    <property type="project" value="InterPro"/>
</dbReference>
<dbReference type="RefSeq" id="WP_081046899.1">
    <property type="nucleotide sequence ID" value="NZ_CP109886.1"/>
</dbReference>
<protein>
    <submittedName>
        <fullName evidence="2">YdaS family helix-turn-helix protein</fullName>
    </submittedName>
</protein>
<dbReference type="Pfam" id="PF15943">
    <property type="entry name" value="YdaS_toxin"/>
    <property type="match status" value="1"/>
</dbReference>
<reference evidence="2" key="2">
    <citation type="submission" date="2022-10" db="EMBL/GenBank/DDBJ databases">
        <authorList>
            <person name="Landa B."/>
            <person name="Arias-Giraldo L.F."/>
            <person name="Roman-Ecija M."/>
            <person name="Velasco-Amo M.P."/>
            <person name="De La Fuente L."/>
            <person name="Marco-Noales E."/>
            <person name="Moralejo E."/>
        </authorList>
    </citation>
    <scope>NUCLEOTIDE SEQUENCE</scope>
    <source>
        <strain evidence="2">CFBP8073</strain>
    </source>
</reference>
<proteinExistence type="predicted"/>
<evidence type="ECO:0000313" key="3">
    <source>
        <dbReference type="Proteomes" id="UP001211513"/>
    </source>
</evidence>